<evidence type="ECO:0000256" key="3">
    <source>
        <dbReference type="ARBA" id="ARBA00022898"/>
    </source>
</evidence>
<protein>
    <submittedName>
        <fullName evidence="7">8-amino-7-oxononanoate synthase</fullName>
        <ecNumber evidence="7">2.3.1.47</ecNumber>
    </submittedName>
</protein>
<dbReference type="InterPro" id="IPR015424">
    <property type="entry name" value="PyrdxlP-dep_Trfase"/>
</dbReference>
<dbReference type="PANTHER" id="PTHR13693:SF3">
    <property type="entry name" value="LD36009P"/>
    <property type="match status" value="1"/>
</dbReference>
<dbReference type="EC" id="2.3.1.47" evidence="7"/>
<dbReference type="Pfam" id="PF00155">
    <property type="entry name" value="Aminotran_1_2"/>
    <property type="match status" value="1"/>
</dbReference>
<evidence type="ECO:0000256" key="1">
    <source>
        <dbReference type="ARBA" id="ARBA00001933"/>
    </source>
</evidence>
<evidence type="ECO:0000259" key="6">
    <source>
        <dbReference type="Pfam" id="PF00155"/>
    </source>
</evidence>
<dbReference type="GO" id="GO:0008710">
    <property type="term" value="F:8-amino-7-oxononanoate synthase activity"/>
    <property type="evidence" value="ECO:0007669"/>
    <property type="project" value="UniProtKB-EC"/>
</dbReference>
<keyword evidence="7" id="KW-0012">Acyltransferase</keyword>
<dbReference type="InterPro" id="IPR015422">
    <property type="entry name" value="PyrdxlP-dep_Trfase_small"/>
</dbReference>
<evidence type="ECO:0000256" key="4">
    <source>
        <dbReference type="RuleBase" id="RU003693"/>
    </source>
</evidence>
<dbReference type="InterPro" id="IPR015421">
    <property type="entry name" value="PyrdxlP-dep_Trfase_major"/>
</dbReference>
<organism evidence="7 8">
    <name type="scientific">Candidatus Lokiarchaeum ossiferum</name>
    <dbReference type="NCBI Taxonomy" id="2951803"/>
    <lineage>
        <taxon>Archaea</taxon>
        <taxon>Promethearchaeati</taxon>
        <taxon>Promethearchaeota</taxon>
        <taxon>Promethearchaeia</taxon>
        <taxon>Promethearchaeales</taxon>
        <taxon>Promethearchaeaceae</taxon>
        <taxon>Candidatus Lokiarchaeum</taxon>
    </lineage>
</organism>
<sequence>MVNSMTESNVIQPDNAQLSTKNRIKPSPRVNMAHLAKDMGIYPYFIPNYGQIGPRTIINGKETIMLGSNNYMGLANHPEMIRVAMEAVQKYGTGCTGSRYLNGTLDLHIELEEKLAKFTEKDAGICFSTGMQANLGVISGLAQKGDYIISDAKNHASIVDGCRLSYAETKVFDHDNMEDLERVLRTLPRDANKLVISDGVFSMEGNLANVPDLSELSEQYNARLMIDDAHGVGYLGKHGEGTGGYYNMMDKIDLLVGTFSKSFASIGGFVTAREDIIDHLQHHARSLIYSASLPPASVAAASKAIDLFYEGDERREQVMKNAKMFRDGLDELGFTTIQGKTPVVPIIIGDVMKMLKFNHKLIEAGVYTNPVPPPAAVKAMLRTSMIATHTEQDVQEALEIFEKVGRKTRILKKKK</sequence>
<gene>
    <name evidence="7" type="ORF">NEF87_001471</name>
</gene>
<accession>A0ABY6HP34</accession>
<dbReference type="Gene3D" id="3.40.640.10">
    <property type="entry name" value="Type I PLP-dependent aspartate aminotransferase-like (Major domain)"/>
    <property type="match status" value="1"/>
</dbReference>
<comment type="similarity">
    <text evidence="4">Belongs to the class-II pyridoxal-phosphate-dependent aminotransferase family.</text>
</comment>
<dbReference type="CDD" id="cd06454">
    <property type="entry name" value="KBL_like"/>
    <property type="match status" value="1"/>
</dbReference>
<evidence type="ECO:0000313" key="7">
    <source>
        <dbReference type="EMBL" id="UYP45186.1"/>
    </source>
</evidence>
<name>A0ABY6HP34_9ARCH</name>
<evidence type="ECO:0000256" key="2">
    <source>
        <dbReference type="ARBA" id="ARBA00022679"/>
    </source>
</evidence>
<keyword evidence="8" id="KW-1185">Reference proteome</keyword>
<feature type="compositionally biased region" description="Polar residues" evidence="5">
    <location>
        <begin position="1"/>
        <end position="21"/>
    </location>
</feature>
<dbReference type="InterPro" id="IPR050087">
    <property type="entry name" value="AON_synthase_class-II"/>
</dbReference>
<comment type="cofactor">
    <cofactor evidence="1 4">
        <name>pyridoxal 5'-phosphate</name>
        <dbReference type="ChEBI" id="CHEBI:597326"/>
    </cofactor>
</comment>
<keyword evidence="3 4" id="KW-0663">Pyridoxal phosphate</keyword>
<dbReference type="PANTHER" id="PTHR13693">
    <property type="entry name" value="CLASS II AMINOTRANSFERASE/8-AMINO-7-OXONONANOATE SYNTHASE"/>
    <property type="match status" value="1"/>
</dbReference>
<dbReference type="EMBL" id="CP104013">
    <property type="protein sequence ID" value="UYP45186.1"/>
    <property type="molecule type" value="Genomic_DNA"/>
</dbReference>
<feature type="domain" description="Aminotransferase class I/classII large" evidence="6">
    <location>
        <begin position="63"/>
        <end position="399"/>
    </location>
</feature>
<evidence type="ECO:0000313" key="8">
    <source>
        <dbReference type="Proteomes" id="UP001208689"/>
    </source>
</evidence>
<dbReference type="SUPFAM" id="SSF53383">
    <property type="entry name" value="PLP-dependent transferases"/>
    <property type="match status" value="1"/>
</dbReference>
<dbReference type="InterPro" id="IPR001917">
    <property type="entry name" value="Aminotrans_II_pyridoxalP_BS"/>
</dbReference>
<dbReference type="PROSITE" id="PS00599">
    <property type="entry name" value="AA_TRANSFER_CLASS_2"/>
    <property type="match status" value="1"/>
</dbReference>
<keyword evidence="2 7" id="KW-0808">Transferase</keyword>
<dbReference type="Gene3D" id="3.90.1150.10">
    <property type="entry name" value="Aspartate Aminotransferase, domain 1"/>
    <property type="match status" value="1"/>
</dbReference>
<reference evidence="7" key="1">
    <citation type="submission" date="2022-09" db="EMBL/GenBank/DDBJ databases">
        <title>Actin cytoskeleton and complex cell architecture in an #Asgard archaeon.</title>
        <authorList>
            <person name="Ponce Toledo R.I."/>
            <person name="Schleper C."/>
            <person name="Rodrigues Oliveira T."/>
            <person name="Wollweber F."/>
            <person name="Xu J."/>
            <person name="Rittmann S."/>
            <person name="Klingl A."/>
            <person name="Pilhofer M."/>
        </authorList>
    </citation>
    <scope>NUCLEOTIDE SEQUENCE</scope>
    <source>
        <strain evidence="7">B-35</strain>
    </source>
</reference>
<dbReference type="InterPro" id="IPR004839">
    <property type="entry name" value="Aminotransferase_I/II_large"/>
</dbReference>
<dbReference type="Proteomes" id="UP001208689">
    <property type="component" value="Chromosome"/>
</dbReference>
<evidence type="ECO:0000256" key="5">
    <source>
        <dbReference type="SAM" id="MobiDB-lite"/>
    </source>
</evidence>
<feature type="region of interest" description="Disordered" evidence="5">
    <location>
        <begin position="1"/>
        <end position="24"/>
    </location>
</feature>
<proteinExistence type="inferred from homology"/>